<accession>A0A4Z1TBW5</accession>
<proteinExistence type="predicted"/>
<organism evidence="1 2">
    <name type="scientific">Giardia muris</name>
    <dbReference type="NCBI Taxonomy" id="5742"/>
    <lineage>
        <taxon>Eukaryota</taxon>
        <taxon>Metamonada</taxon>
        <taxon>Diplomonadida</taxon>
        <taxon>Hexamitidae</taxon>
        <taxon>Giardiinae</taxon>
        <taxon>Giardia</taxon>
    </lineage>
</organism>
<protein>
    <submittedName>
        <fullName evidence="1">Uncharacterized protein</fullName>
    </submittedName>
</protein>
<comment type="caution">
    <text evidence="1">The sequence shown here is derived from an EMBL/GenBank/DDBJ whole genome shotgun (WGS) entry which is preliminary data.</text>
</comment>
<dbReference type="Proteomes" id="UP000315496">
    <property type="component" value="Chromosome 1"/>
</dbReference>
<dbReference type="VEuPathDB" id="GiardiaDB:GMRT_16142"/>
<evidence type="ECO:0000313" key="1">
    <source>
        <dbReference type="EMBL" id="TNJ30737.1"/>
    </source>
</evidence>
<keyword evidence="2" id="KW-1185">Reference proteome</keyword>
<reference evidence="1" key="1">
    <citation type="submission" date="2019-05" db="EMBL/GenBank/DDBJ databases">
        <title>The compact genome of Giardia muris reveals important steps in the evolution of intestinal protozoan parasites.</title>
        <authorList>
            <person name="Xu F."/>
            <person name="Jimenez-Gonzalez A."/>
            <person name="Einarsson E."/>
            <person name="Astvaldsson A."/>
            <person name="Peirasmaki D."/>
            <person name="Eckmann L."/>
            <person name="Andersson J.O."/>
            <person name="Svard S.G."/>
            <person name="Jerlstrom-Hultqvist J."/>
        </authorList>
    </citation>
    <scope>NUCLEOTIDE SEQUENCE [LARGE SCALE GENOMIC DNA]</scope>
    <source>
        <strain evidence="1">Roberts-Thomson</strain>
    </source>
</reference>
<dbReference type="EMBL" id="VDLU01000001">
    <property type="protein sequence ID" value="TNJ30737.1"/>
    <property type="molecule type" value="Genomic_DNA"/>
</dbReference>
<sequence>MVTLERLPEAIISLEGLMGPIQVVASSTLVVFYSTRALAIILIKDLWLALNTQQALRRYTSPPLQGVLKVITSDDAVLILSHIPSSRYPILTCIDPTTGLIVTTTEGNTCQLNLQTIDAIEEITLLIIGTTVVFASGPNTPMYCCPIERLHEEAAWMTLRSNGVGGVSQDGSIFAISFGNQLTLAHSDELDRPFALINMATVSLSQSSTSLTKLLGGIPIITSFLDVTGFPSSGSSSSPNALWLILRQGLIVRLCLRTREVDLIFPYERNKKVAEIISWNPNATGTRLYEFSIPDETPSMTKTITASSVVSCKCDAKKSLTTVSPEDTRQLQQTIVRDRAFLALSGEYQEFIRRHQHSVGIGVGQAIRRAIAALVNKYTSNLPCTETTRVELQTHLIKGCHSHLKSMKHERIGKSSSTSFSPPPPPILLRTSCSSIPINTFAHTISPPILAEEALRELQARHGKSSPSLHFHCKVQQQMKVLFGTISEISDDQPVESFLVLGGDPEAQTPALLIGVRDRSAFIFLT</sequence>
<gene>
    <name evidence="1" type="ORF">GMRT_16142</name>
</gene>
<name>A0A4Z1TBW5_GIAMU</name>
<dbReference type="AlphaFoldDB" id="A0A4Z1TBW5"/>
<evidence type="ECO:0000313" key="2">
    <source>
        <dbReference type="Proteomes" id="UP000315496"/>
    </source>
</evidence>